<accession>A0A4S4BWP3</accession>
<dbReference type="GO" id="GO:0032259">
    <property type="term" value="P:methylation"/>
    <property type="evidence" value="ECO:0007669"/>
    <property type="project" value="UniProtKB-KW"/>
</dbReference>
<dbReference type="InterPro" id="IPR038375">
    <property type="entry name" value="NDUFAF7_sf"/>
</dbReference>
<dbReference type="OrthoDB" id="5166699at2"/>
<dbReference type="EMBL" id="SSOB01000013">
    <property type="protein sequence ID" value="THF79596.1"/>
    <property type="molecule type" value="Genomic_DNA"/>
</dbReference>
<proteinExistence type="predicted"/>
<keyword evidence="1" id="KW-0489">Methyltransferase</keyword>
<dbReference type="SUPFAM" id="SSF53335">
    <property type="entry name" value="S-adenosyl-L-methionine-dependent methyltransferases"/>
    <property type="match status" value="1"/>
</dbReference>
<keyword evidence="4" id="KW-1185">Reference proteome</keyword>
<protein>
    <submittedName>
        <fullName evidence="3">Tetratricopeptide repeat protein</fullName>
    </submittedName>
</protein>
<dbReference type="GO" id="GO:0008168">
    <property type="term" value="F:methyltransferase activity"/>
    <property type="evidence" value="ECO:0007669"/>
    <property type="project" value="UniProtKB-KW"/>
</dbReference>
<dbReference type="InterPro" id="IPR003788">
    <property type="entry name" value="NDUFAF7"/>
</dbReference>
<reference evidence="3 4" key="1">
    <citation type="submission" date="2019-04" db="EMBL/GenBank/DDBJ databases">
        <title>Cohnella sp. nov. isolated from preserved vegetables.</title>
        <authorList>
            <person name="Lin S.-Y."/>
            <person name="Hung M.-H."/>
            <person name="Young C.-C."/>
        </authorList>
    </citation>
    <scope>NUCLEOTIDE SEQUENCE [LARGE SCALE GENOMIC DNA]</scope>
    <source>
        <strain evidence="3 4">CC-MHH1044</strain>
    </source>
</reference>
<dbReference type="RefSeq" id="WP_136370132.1">
    <property type="nucleotide sequence ID" value="NZ_SSOB01000013.1"/>
</dbReference>
<sequence>MNTQEPAKPQQTDTTGRSTYRFSEAPIWELQRQYYEKFGLDAWRNDQVPQYITSNPMIGTAYADILFGMLQDLAARGRTDEPVVVVELGAGAGRFAGQVLHSLGELIAYAGEDIKLPPYRYIMTDLAADNVAGWQRHPVLAPHVAAGRLDFARFDVVRDTELRLAVSGETIRPGELNQPLLIIANYLFDSLPQELLYIGEGQIYECDVEIEAPDADGALSSADALAAIRMSYVNRRAPEYDRPDYPYRGVIDLYRQELEDSHVLFPEEALRCLERLHALSSAGFVLITADKGDHLTDDWRFAEPPNLVLHGGSFSLTANYHAINRAYEERGALALFPEHHYKNLNVGCLLMLENPGGFVNAKLAYRRSVERFGPDDFFSLKLWMDRSLEFLGMQQVLAFWRLGRYDAEWFIQSAKRISELLPEASDEEKLDIELGIRRMWAAYYEMPQRYDLALDVGMLLFEMDRMGDARLFLERSVAEAQEEPDPMVYYCLAICCLEQEEEERAASYLRLALKQEPDHPEANELLDALTNKEE</sequence>
<organism evidence="3 4">
    <name type="scientific">Cohnella fermenti</name>
    <dbReference type="NCBI Taxonomy" id="2565925"/>
    <lineage>
        <taxon>Bacteria</taxon>
        <taxon>Bacillati</taxon>
        <taxon>Bacillota</taxon>
        <taxon>Bacilli</taxon>
        <taxon>Bacillales</taxon>
        <taxon>Paenibacillaceae</taxon>
        <taxon>Cohnella</taxon>
    </lineage>
</organism>
<evidence type="ECO:0000256" key="2">
    <source>
        <dbReference type="ARBA" id="ARBA00022679"/>
    </source>
</evidence>
<name>A0A4S4BWP3_9BACL</name>
<dbReference type="Pfam" id="PF02636">
    <property type="entry name" value="Methyltransf_28"/>
    <property type="match status" value="1"/>
</dbReference>
<dbReference type="SUPFAM" id="SSF48452">
    <property type="entry name" value="TPR-like"/>
    <property type="match status" value="1"/>
</dbReference>
<dbReference type="Proteomes" id="UP000310636">
    <property type="component" value="Unassembled WGS sequence"/>
</dbReference>
<evidence type="ECO:0000256" key="1">
    <source>
        <dbReference type="ARBA" id="ARBA00022603"/>
    </source>
</evidence>
<dbReference type="AlphaFoldDB" id="A0A4S4BWP3"/>
<keyword evidence="2" id="KW-0808">Transferase</keyword>
<dbReference type="Gene3D" id="1.25.40.10">
    <property type="entry name" value="Tetratricopeptide repeat domain"/>
    <property type="match status" value="1"/>
</dbReference>
<gene>
    <name evidence="3" type="ORF">E6C55_12080</name>
</gene>
<comment type="caution">
    <text evidence="3">The sequence shown here is derived from an EMBL/GenBank/DDBJ whole genome shotgun (WGS) entry which is preliminary data.</text>
</comment>
<dbReference type="InterPro" id="IPR029063">
    <property type="entry name" value="SAM-dependent_MTases_sf"/>
</dbReference>
<dbReference type="InterPro" id="IPR011990">
    <property type="entry name" value="TPR-like_helical_dom_sf"/>
</dbReference>
<evidence type="ECO:0000313" key="3">
    <source>
        <dbReference type="EMBL" id="THF79596.1"/>
    </source>
</evidence>
<evidence type="ECO:0000313" key="4">
    <source>
        <dbReference type="Proteomes" id="UP000310636"/>
    </source>
</evidence>
<dbReference type="Gene3D" id="3.40.50.12710">
    <property type="match status" value="1"/>
</dbReference>